<keyword evidence="2" id="KW-0378">Hydrolase</keyword>
<dbReference type="GO" id="GO:0004342">
    <property type="term" value="F:glucosamine-6-phosphate deaminase activity"/>
    <property type="evidence" value="ECO:0007669"/>
    <property type="project" value="UniProtKB-EC"/>
</dbReference>
<dbReference type="Gene3D" id="3.40.50.1360">
    <property type="match status" value="1"/>
</dbReference>
<proteinExistence type="predicted"/>
<organism evidence="2 3">
    <name type="scientific">Dyadobacter helix</name>
    <dbReference type="NCBI Taxonomy" id="2822344"/>
    <lineage>
        <taxon>Bacteria</taxon>
        <taxon>Pseudomonadati</taxon>
        <taxon>Bacteroidota</taxon>
        <taxon>Cytophagia</taxon>
        <taxon>Cytophagales</taxon>
        <taxon>Spirosomataceae</taxon>
        <taxon>Dyadobacter</taxon>
    </lineage>
</organism>
<dbReference type="GO" id="GO:0006046">
    <property type="term" value="P:N-acetylglucosamine catabolic process"/>
    <property type="evidence" value="ECO:0007669"/>
    <property type="project" value="TreeGrafter"/>
</dbReference>
<dbReference type="InterPro" id="IPR037171">
    <property type="entry name" value="NagB/RpiA_transferase-like"/>
</dbReference>
<dbReference type="AlphaFoldDB" id="A0A916NC93"/>
<feature type="domain" description="Glucosamine/galactosamine-6-phosphate isomerase" evidence="1">
    <location>
        <begin position="19"/>
        <end position="236"/>
    </location>
</feature>
<name>A0A916NC93_9BACT</name>
<comment type="caution">
    <text evidence="2">The sequence shown here is derived from an EMBL/GenBank/DDBJ whole genome shotgun (WGS) entry which is preliminary data.</text>
</comment>
<accession>A0A916NC93</accession>
<reference evidence="2" key="1">
    <citation type="submission" date="2021-04" db="EMBL/GenBank/DDBJ databases">
        <authorList>
            <person name="Rodrigo-Torres L."/>
            <person name="Arahal R. D."/>
            <person name="Lucena T."/>
        </authorList>
    </citation>
    <scope>NUCLEOTIDE SEQUENCE</scope>
    <source>
        <strain evidence="2">CECT 9275</strain>
    </source>
</reference>
<dbReference type="PANTHER" id="PTHR11280">
    <property type="entry name" value="GLUCOSAMINE-6-PHOSPHATE ISOMERASE"/>
    <property type="match status" value="1"/>
</dbReference>
<evidence type="ECO:0000313" key="3">
    <source>
        <dbReference type="Proteomes" id="UP000680038"/>
    </source>
</evidence>
<keyword evidence="3" id="KW-1185">Reference proteome</keyword>
<dbReference type="InterPro" id="IPR004547">
    <property type="entry name" value="Glucosamine6P_isomerase"/>
</dbReference>
<dbReference type="Proteomes" id="UP000680038">
    <property type="component" value="Unassembled WGS sequence"/>
</dbReference>
<protein>
    <submittedName>
        <fullName evidence="2">Glucosamine-6-phosphate deaminase</fullName>
        <ecNumber evidence="2">3.5.99.6</ecNumber>
    </submittedName>
</protein>
<dbReference type="Pfam" id="PF01182">
    <property type="entry name" value="Glucosamine_iso"/>
    <property type="match status" value="1"/>
</dbReference>
<dbReference type="CDD" id="cd01399">
    <property type="entry name" value="GlcN6P_deaminase"/>
    <property type="match status" value="1"/>
</dbReference>
<dbReference type="EMBL" id="CAJRAF010000002">
    <property type="protein sequence ID" value="CAG5003097.1"/>
    <property type="molecule type" value="Genomic_DNA"/>
</dbReference>
<dbReference type="GO" id="GO:0006043">
    <property type="term" value="P:glucosamine catabolic process"/>
    <property type="evidence" value="ECO:0007669"/>
    <property type="project" value="TreeGrafter"/>
</dbReference>
<dbReference type="EC" id="3.5.99.6" evidence="2"/>
<dbReference type="GO" id="GO:0005975">
    <property type="term" value="P:carbohydrate metabolic process"/>
    <property type="evidence" value="ECO:0007669"/>
    <property type="project" value="InterPro"/>
</dbReference>
<dbReference type="RefSeq" id="WP_215239602.1">
    <property type="nucleotide sequence ID" value="NZ_CAJRAF010000002.1"/>
</dbReference>
<sequence length="266" mass="29786">MSIIKKGTAGQLEIRIFENREQLGEDAARTVAEKINELHQEQEIVNIIFAAAASQNEFLAKLITLDIDWTRVNAFHMDEYIGLPAGAPQHFSYFLGGQIFNRVPFANVFCLNGTVENTEEECERYSALLLQYPTDITCMGIGENTHLAFNDPFMADFNDPKLVKVVELHDASRQQQVNEGCFDVLEEVPKIAYTLTVPALLKAKAIYSMVPGPSKSQAVYHTLVDEISVKYPSTILRTLPNACLFLDVASAEMVFQESELQTVVFE</sequence>
<dbReference type="InterPro" id="IPR006148">
    <property type="entry name" value="Glc/Gal-6P_isomerase"/>
</dbReference>
<dbReference type="GO" id="GO:0042802">
    <property type="term" value="F:identical protein binding"/>
    <property type="evidence" value="ECO:0007669"/>
    <property type="project" value="TreeGrafter"/>
</dbReference>
<evidence type="ECO:0000259" key="1">
    <source>
        <dbReference type="Pfam" id="PF01182"/>
    </source>
</evidence>
<dbReference type="GO" id="GO:0019262">
    <property type="term" value="P:N-acetylneuraminate catabolic process"/>
    <property type="evidence" value="ECO:0007669"/>
    <property type="project" value="TreeGrafter"/>
</dbReference>
<gene>
    <name evidence="2" type="primary">nagB_3</name>
    <name evidence="2" type="ORF">DYBT9275_03054</name>
</gene>
<dbReference type="PANTHER" id="PTHR11280:SF6">
    <property type="entry name" value="GLUCOSAMINE-6-PHOSPHATE ISOMERASE NAGB"/>
    <property type="match status" value="1"/>
</dbReference>
<dbReference type="GO" id="GO:0005737">
    <property type="term" value="C:cytoplasm"/>
    <property type="evidence" value="ECO:0007669"/>
    <property type="project" value="TreeGrafter"/>
</dbReference>
<dbReference type="SUPFAM" id="SSF100950">
    <property type="entry name" value="NagB/RpiA/CoA transferase-like"/>
    <property type="match status" value="1"/>
</dbReference>
<evidence type="ECO:0000313" key="2">
    <source>
        <dbReference type="EMBL" id="CAG5003097.1"/>
    </source>
</evidence>